<dbReference type="EMBL" id="MVDD01000006">
    <property type="protein sequence ID" value="PKQ63224.1"/>
    <property type="molecule type" value="Genomic_DNA"/>
</dbReference>
<sequence length="301" mass="35023">MRKFIVLLFAFILSTPLFSQELRCNVQIVSQQIQGTNKQVFRTLQTSVYEFMNTNRWTDHVYSYDERIECTIMINLTSQIAADEFKGSVQVQVSRPVYNSSYNSVLLNFKDDDVQFKYVEYQTIEFNEATTPSSLTALLSYYAYIILGLDYDTYSMDGGSVYFAKAEDIVNKMQNSSVKGWKAYESRKNRYWLIENILNNAYSPVRECLYRYHRLGLDNMAERLTESRAEIAESLRLLQKAYRAKPGSFILQIFFDAKADELVNIFSESFTDEKKRVYNILSEIDPANISKYNTIIGQSEN</sequence>
<feature type="chain" id="PRO_5014619511" evidence="1">
    <location>
        <begin position="20"/>
        <end position="301"/>
    </location>
</feature>
<keyword evidence="1" id="KW-0732">Signal</keyword>
<organism evidence="2 3">
    <name type="scientific">Labilibaculum filiforme</name>
    <dbReference type="NCBI Taxonomy" id="1940526"/>
    <lineage>
        <taxon>Bacteria</taxon>
        <taxon>Pseudomonadati</taxon>
        <taxon>Bacteroidota</taxon>
        <taxon>Bacteroidia</taxon>
        <taxon>Marinilabiliales</taxon>
        <taxon>Marinifilaceae</taxon>
        <taxon>Labilibaculum</taxon>
    </lineage>
</organism>
<gene>
    <name evidence="2" type="ORF">BZG02_10765</name>
</gene>
<reference evidence="2 3" key="1">
    <citation type="journal article" date="2017" name="Front. Microbiol.">
        <title>Labilibaculum manganireducens gen. nov., sp. nov. and Labilibaculum filiforme sp. nov., Novel Bacteroidetes Isolated from Subsurface Sediments of the Baltic Sea.</title>
        <authorList>
            <person name="Vandieken V."/>
            <person name="Marshall I.P."/>
            <person name="Niemann H."/>
            <person name="Engelen B."/>
            <person name="Cypionka H."/>
        </authorList>
    </citation>
    <scope>NUCLEOTIDE SEQUENCE [LARGE SCALE GENOMIC DNA]</scope>
    <source>
        <strain evidence="2 3">59.16B</strain>
    </source>
</reference>
<dbReference type="AlphaFoldDB" id="A0A2N3HYU6"/>
<evidence type="ECO:0000313" key="2">
    <source>
        <dbReference type="EMBL" id="PKQ63224.1"/>
    </source>
</evidence>
<keyword evidence="3" id="KW-1185">Reference proteome</keyword>
<proteinExistence type="predicted"/>
<protein>
    <submittedName>
        <fullName evidence="2">DUF4835 domain-containing protein</fullName>
    </submittedName>
</protein>
<evidence type="ECO:0000256" key="1">
    <source>
        <dbReference type="SAM" id="SignalP"/>
    </source>
</evidence>
<name>A0A2N3HYU6_9BACT</name>
<dbReference type="RefSeq" id="WP_101261436.1">
    <property type="nucleotide sequence ID" value="NZ_MVDD01000006.1"/>
</dbReference>
<dbReference type="Pfam" id="PF16119">
    <property type="entry name" value="DUF4835"/>
    <property type="match status" value="1"/>
</dbReference>
<feature type="signal peptide" evidence="1">
    <location>
        <begin position="1"/>
        <end position="19"/>
    </location>
</feature>
<accession>A0A2N3HYU6</accession>
<dbReference type="InterPro" id="IPR032274">
    <property type="entry name" value="DUF4835"/>
</dbReference>
<dbReference type="OrthoDB" id="9773381at2"/>
<dbReference type="Proteomes" id="UP000233535">
    <property type="component" value="Unassembled WGS sequence"/>
</dbReference>
<evidence type="ECO:0000313" key="3">
    <source>
        <dbReference type="Proteomes" id="UP000233535"/>
    </source>
</evidence>
<comment type="caution">
    <text evidence="2">The sequence shown here is derived from an EMBL/GenBank/DDBJ whole genome shotgun (WGS) entry which is preliminary data.</text>
</comment>